<keyword evidence="8" id="KW-0175">Coiled coil</keyword>
<organism evidence="11 12">
    <name type="scientific">Chlamydomonas eustigma</name>
    <dbReference type="NCBI Taxonomy" id="1157962"/>
    <lineage>
        <taxon>Eukaryota</taxon>
        <taxon>Viridiplantae</taxon>
        <taxon>Chlorophyta</taxon>
        <taxon>core chlorophytes</taxon>
        <taxon>Chlorophyceae</taxon>
        <taxon>CS clade</taxon>
        <taxon>Chlamydomonadales</taxon>
        <taxon>Chlamydomonadaceae</taxon>
        <taxon>Chlamydomonas</taxon>
    </lineage>
</organism>
<dbReference type="AlphaFoldDB" id="A0A250WQZ7"/>
<dbReference type="InterPro" id="IPR027417">
    <property type="entry name" value="P-loop_NTPase"/>
</dbReference>
<dbReference type="SUPFAM" id="SSF52540">
    <property type="entry name" value="P-loop containing nucleoside triphosphate hydrolases"/>
    <property type="match status" value="1"/>
</dbReference>
<reference evidence="11 12" key="1">
    <citation type="submission" date="2017-08" db="EMBL/GenBank/DDBJ databases">
        <title>Acidophilic green algal genome provides insights into adaptation to an acidic environment.</title>
        <authorList>
            <person name="Hirooka S."/>
            <person name="Hirose Y."/>
            <person name="Kanesaki Y."/>
            <person name="Higuchi S."/>
            <person name="Fujiwara T."/>
            <person name="Onuma R."/>
            <person name="Era A."/>
            <person name="Ohbayashi R."/>
            <person name="Uzuka A."/>
            <person name="Nozaki H."/>
            <person name="Yoshikawa H."/>
            <person name="Miyagishima S.Y."/>
        </authorList>
    </citation>
    <scope>NUCLEOTIDE SEQUENCE [LARGE SCALE GENOMIC DNA]</scope>
    <source>
        <strain evidence="11 12">NIES-2499</strain>
    </source>
</reference>
<evidence type="ECO:0000256" key="2">
    <source>
        <dbReference type="ARBA" id="ARBA00021315"/>
    </source>
</evidence>
<evidence type="ECO:0000256" key="1">
    <source>
        <dbReference type="ARBA" id="ARBA00009441"/>
    </source>
</evidence>
<comment type="similarity">
    <text evidence="1">Belongs to the RecN family.</text>
</comment>
<feature type="compositionally biased region" description="Low complexity" evidence="9">
    <location>
        <begin position="632"/>
        <end position="641"/>
    </location>
</feature>
<dbReference type="InterPro" id="IPR038729">
    <property type="entry name" value="Rad50/SbcC_AAA"/>
</dbReference>
<feature type="compositionally biased region" description="Basic and acidic residues" evidence="9">
    <location>
        <begin position="384"/>
        <end position="401"/>
    </location>
</feature>
<evidence type="ECO:0000256" key="4">
    <source>
        <dbReference type="ARBA" id="ARBA00022763"/>
    </source>
</evidence>
<feature type="coiled-coil region" evidence="8">
    <location>
        <begin position="274"/>
        <end position="333"/>
    </location>
</feature>
<keyword evidence="4" id="KW-0227">DNA damage</keyword>
<dbReference type="GO" id="GO:0006302">
    <property type="term" value="P:double-strand break repair"/>
    <property type="evidence" value="ECO:0007669"/>
    <property type="project" value="InterPro"/>
</dbReference>
<dbReference type="GO" id="GO:0006310">
    <property type="term" value="P:DNA recombination"/>
    <property type="evidence" value="ECO:0007669"/>
    <property type="project" value="InterPro"/>
</dbReference>
<feature type="region of interest" description="Disordered" evidence="9">
    <location>
        <begin position="698"/>
        <end position="726"/>
    </location>
</feature>
<feature type="compositionally biased region" description="Low complexity" evidence="9">
    <location>
        <begin position="710"/>
        <end position="726"/>
    </location>
</feature>
<feature type="coiled-coil region" evidence="8">
    <location>
        <begin position="497"/>
        <end position="537"/>
    </location>
</feature>
<evidence type="ECO:0000256" key="5">
    <source>
        <dbReference type="ARBA" id="ARBA00022840"/>
    </source>
</evidence>
<evidence type="ECO:0000256" key="6">
    <source>
        <dbReference type="ARBA" id="ARBA00023204"/>
    </source>
</evidence>
<name>A0A250WQZ7_9CHLO</name>
<gene>
    <name evidence="11" type="ORF">CEUSTIGMA_g432.t1</name>
</gene>
<feature type="region of interest" description="Disordered" evidence="9">
    <location>
        <begin position="601"/>
        <end position="641"/>
    </location>
</feature>
<dbReference type="Pfam" id="PF13476">
    <property type="entry name" value="AAA_23"/>
    <property type="match status" value="1"/>
</dbReference>
<evidence type="ECO:0000313" key="11">
    <source>
        <dbReference type="EMBL" id="GAX72980.1"/>
    </source>
</evidence>
<feature type="region of interest" description="Disordered" evidence="9">
    <location>
        <begin position="378"/>
        <end position="431"/>
    </location>
</feature>
<evidence type="ECO:0000256" key="9">
    <source>
        <dbReference type="SAM" id="MobiDB-lite"/>
    </source>
</evidence>
<proteinExistence type="inferred from homology"/>
<dbReference type="Gene3D" id="3.40.50.300">
    <property type="entry name" value="P-loop containing nucleotide triphosphate hydrolases"/>
    <property type="match status" value="2"/>
</dbReference>
<dbReference type="STRING" id="1157962.A0A250WQZ7"/>
<feature type="domain" description="Rad50/SbcC-type AAA" evidence="10">
    <location>
        <begin position="100"/>
        <end position="264"/>
    </location>
</feature>
<evidence type="ECO:0000256" key="7">
    <source>
        <dbReference type="ARBA" id="ARBA00033408"/>
    </source>
</evidence>
<feature type="compositionally biased region" description="Polar residues" evidence="9">
    <location>
        <begin position="698"/>
        <end position="709"/>
    </location>
</feature>
<dbReference type="InterPro" id="IPR004604">
    <property type="entry name" value="DNA_recomb/repair_RecN"/>
</dbReference>
<dbReference type="OrthoDB" id="1938215at2759"/>
<feature type="region of interest" description="Disordered" evidence="9">
    <location>
        <begin position="47"/>
        <end position="69"/>
    </location>
</feature>
<dbReference type="GO" id="GO:0005524">
    <property type="term" value="F:ATP binding"/>
    <property type="evidence" value="ECO:0007669"/>
    <property type="project" value="UniProtKB-KW"/>
</dbReference>
<dbReference type="GO" id="GO:0016887">
    <property type="term" value="F:ATP hydrolysis activity"/>
    <property type="evidence" value="ECO:0007669"/>
    <property type="project" value="InterPro"/>
</dbReference>
<keyword evidence="6" id="KW-0234">DNA repair</keyword>
<keyword evidence="12" id="KW-1185">Reference proteome</keyword>
<evidence type="ECO:0000256" key="8">
    <source>
        <dbReference type="SAM" id="Coils"/>
    </source>
</evidence>
<accession>A0A250WQZ7</accession>
<protein>
    <recommendedName>
        <fullName evidence="2">DNA repair protein RecN</fullName>
    </recommendedName>
    <alternativeName>
        <fullName evidence="7">Recombination protein N</fullName>
    </alternativeName>
</protein>
<evidence type="ECO:0000256" key="3">
    <source>
        <dbReference type="ARBA" id="ARBA00022741"/>
    </source>
</evidence>
<feature type="compositionally biased region" description="Acidic residues" evidence="9">
    <location>
        <begin position="402"/>
        <end position="426"/>
    </location>
</feature>
<evidence type="ECO:0000259" key="10">
    <source>
        <dbReference type="Pfam" id="PF13476"/>
    </source>
</evidence>
<dbReference type="EMBL" id="BEGY01000002">
    <property type="protein sequence ID" value="GAX72980.1"/>
    <property type="molecule type" value="Genomic_DNA"/>
</dbReference>
<sequence>MQLSRKCRSYSNRHNVDVTAGTLRPYYSDVSNVKYSNKRALLSIRKSSSTVNDQRAMQDKTASRDSATPHCLDNSYSLRSKGGMLSSDPQKPSHITSLHQLSIKDFALVSENVIQFSPGLNVITGESGSGKSVLVEALNLINGGAAPNECVRAPAACAVVEGTYFLDSIASAAVHQLLVSSALPGRALPTPGEPCSLIVRREILQVTDPGSSSRSTRSRCYVNGVATSLRVLRDLGTLLVDGNNQHAALALRDSANHLQLLDRVAGTTQLAAQVQKMVMKARNLEEQLAELDELADEEERDSMQALCDAVSRLEIEENEELSLRQTLKNMESRRASVEQCAAIRGAVVGGAGSGGDGIVQALRSLEVQLNLIMKQEQQISAGERAARAAEKAASRRKRDDNKEEEDEDEDEEGEDNDDEDEKDVDSDSYHGGAASVSQALEALALAREQLGTAEGHIRSYARSFQFDAGEHQDVSDRLKAIEKLMKSHGCRSTAQLLQEATESADRLQAFYEAEEHEEEWEEELEGIQHNLHNAVIELSARRHAAAARMAAAVDTCLGDLAMSRSKFDVKITMRPSQKELPISQGVFITDMDVQRVKQIPQTHANSKGHDSDLTETMTDDNTNHMEQDLEPESSMASPSGSSGMWYRYPGPHQFGGVDHVEFLLAAGPSEPLRPLSQVASGGESARVMLALKAAPSLAQNKDGSGPATNSSLSSETSTSSCLPSSSSVGAPVLILDELDSSIGARLGSAVGKMLRRMCTSQPRPANGQIICVTHLPQVACYADLHVRVKKAAFDDGRTGTVFEALLKQEQRIEEIAAMLGLEQDVAAEMLKSSK</sequence>
<evidence type="ECO:0000313" key="12">
    <source>
        <dbReference type="Proteomes" id="UP000232323"/>
    </source>
</evidence>
<comment type="caution">
    <text evidence="11">The sequence shown here is derived from an EMBL/GenBank/DDBJ whole genome shotgun (WGS) entry which is preliminary data.</text>
</comment>
<dbReference type="Proteomes" id="UP000232323">
    <property type="component" value="Unassembled WGS sequence"/>
</dbReference>
<dbReference type="PANTHER" id="PTHR11059:SF0">
    <property type="entry name" value="DNA REPAIR PROTEIN RECN"/>
    <property type="match status" value="1"/>
</dbReference>
<keyword evidence="3" id="KW-0547">Nucleotide-binding</keyword>
<keyword evidence="5" id="KW-0067">ATP-binding</keyword>
<dbReference type="PANTHER" id="PTHR11059">
    <property type="entry name" value="DNA REPAIR PROTEIN RECN"/>
    <property type="match status" value="1"/>
</dbReference>